<dbReference type="GO" id="GO:0016491">
    <property type="term" value="F:oxidoreductase activity"/>
    <property type="evidence" value="ECO:0007669"/>
    <property type="project" value="UniProtKB-KW"/>
</dbReference>
<evidence type="ECO:0000313" key="5">
    <source>
        <dbReference type="EMBL" id="AXB43781.1"/>
    </source>
</evidence>
<evidence type="ECO:0000256" key="3">
    <source>
        <dbReference type="RuleBase" id="RU000363"/>
    </source>
</evidence>
<dbReference type="RefSeq" id="WP_113693016.1">
    <property type="nucleotide sequence ID" value="NZ_CP015163.1"/>
</dbReference>
<dbReference type="EMBL" id="CP015163">
    <property type="protein sequence ID" value="AXB43781.1"/>
    <property type="molecule type" value="Genomic_DNA"/>
</dbReference>
<proteinExistence type="inferred from homology"/>
<organism evidence="5 6">
    <name type="scientific">Amycolatopsis albispora</name>
    <dbReference type="NCBI Taxonomy" id="1804986"/>
    <lineage>
        <taxon>Bacteria</taxon>
        <taxon>Bacillati</taxon>
        <taxon>Actinomycetota</taxon>
        <taxon>Actinomycetes</taxon>
        <taxon>Pseudonocardiales</taxon>
        <taxon>Pseudonocardiaceae</taxon>
        <taxon>Amycolatopsis</taxon>
    </lineage>
</organism>
<dbReference type="Pfam" id="PF00106">
    <property type="entry name" value="adh_short"/>
    <property type="match status" value="1"/>
</dbReference>
<dbReference type="AlphaFoldDB" id="A0A344L6V7"/>
<dbReference type="KEGG" id="aab:A4R43_15655"/>
<comment type="similarity">
    <text evidence="1 3">Belongs to the short-chain dehydrogenases/reductases (SDR) family.</text>
</comment>
<dbReference type="InterPro" id="IPR057326">
    <property type="entry name" value="KR_dom"/>
</dbReference>
<dbReference type="CDD" id="cd05233">
    <property type="entry name" value="SDR_c"/>
    <property type="match status" value="1"/>
</dbReference>
<dbReference type="PRINTS" id="PR00081">
    <property type="entry name" value="GDHRDH"/>
</dbReference>
<dbReference type="OrthoDB" id="3403528at2"/>
<evidence type="ECO:0000256" key="1">
    <source>
        <dbReference type="ARBA" id="ARBA00006484"/>
    </source>
</evidence>
<dbReference type="Gene3D" id="3.40.50.720">
    <property type="entry name" value="NAD(P)-binding Rossmann-like Domain"/>
    <property type="match status" value="1"/>
</dbReference>
<name>A0A344L6V7_9PSEU</name>
<protein>
    <submittedName>
        <fullName evidence="5">Short-chain dehydrogenase</fullName>
    </submittedName>
</protein>
<reference evidence="5 6" key="1">
    <citation type="submission" date="2016-04" db="EMBL/GenBank/DDBJ databases">
        <title>Complete genome sequence and analysis of deep-sea sediment isolate, Amycolatopsis sp. WP1.</title>
        <authorList>
            <person name="Wang H."/>
            <person name="Chen S."/>
            <person name="Wu Q."/>
        </authorList>
    </citation>
    <scope>NUCLEOTIDE SEQUENCE [LARGE SCALE GENOMIC DNA]</scope>
    <source>
        <strain evidence="5 6">WP1</strain>
    </source>
</reference>
<sequence length="280" mass="29564">MGLLDGKAVVVTGAGRGLGREYARHAAAAGAAVVVNDVDPEPATEVAALITEAGGRAEVSTHSVADADQAAAIVTQCVRAFGTIDGLVNNAGLNYQVPPWADDPVRMRELIEVNVLGTMFTGMAALRVMRDRGTGVIVNVASGALLGKRGAAAYSASKGAVASLTYSWAADLAETTIRVNAISPLAWTRMVEADEVERARLSRDLTPDLAAPLVTYLLSDLSAGITGQLVRLRGDKLHLVRQHAVKQPVLTCPRWEVEDIAAAFRGELEPEPPPAERWKL</sequence>
<dbReference type="PANTHER" id="PTHR45024">
    <property type="entry name" value="DEHYDROGENASES, SHORT CHAIN"/>
    <property type="match status" value="1"/>
</dbReference>
<evidence type="ECO:0000259" key="4">
    <source>
        <dbReference type="SMART" id="SM00822"/>
    </source>
</evidence>
<evidence type="ECO:0000313" key="6">
    <source>
        <dbReference type="Proteomes" id="UP000250434"/>
    </source>
</evidence>
<dbReference type="SUPFAM" id="SSF51735">
    <property type="entry name" value="NAD(P)-binding Rossmann-fold domains"/>
    <property type="match status" value="1"/>
</dbReference>
<keyword evidence="6" id="KW-1185">Reference proteome</keyword>
<dbReference type="PRINTS" id="PR00080">
    <property type="entry name" value="SDRFAMILY"/>
</dbReference>
<dbReference type="InterPro" id="IPR051687">
    <property type="entry name" value="Peroxisomal_Beta-Oxidation"/>
</dbReference>
<dbReference type="InterPro" id="IPR036291">
    <property type="entry name" value="NAD(P)-bd_dom_sf"/>
</dbReference>
<keyword evidence="2" id="KW-0560">Oxidoreductase</keyword>
<accession>A0A344L6V7</accession>
<dbReference type="PROSITE" id="PS00061">
    <property type="entry name" value="ADH_SHORT"/>
    <property type="match status" value="1"/>
</dbReference>
<gene>
    <name evidence="5" type="ORF">A4R43_15655</name>
</gene>
<dbReference type="InterPro" id="IPR002347">
    <property type="entry name" value="SDR_fam"/>
</dbReference>
<evidence type="ECO:0000256" key="2">
    <source>
        <dbReference type="ARBA" id="ARBA00023002"/>
    </source>
</evidence>
<dbReference type="Proteomes" id="UP000250434">
    <property type="component" value="Chromosome"/>
</dbReference>
<dbReference type="InterPro" id="IPR020904">
    <property type="entry name" value="Sc_DH/Rdtase_CS"/>
</dbReference>
<dbReference type="PANTHER" id="PTHR45024:SF2">
    <property type="entry name" value="SCP2 DOMAIN-CONTAINING PROTEIN"/>
    <property type="match status" value="1"/>
</dbReference>
<feature type="domain" description="Ketoreductase" evidence="4">
    <location>
        <begin position="7"/>
        <end position="190"/>
    </location>
</feature>
<dbReference type="SMART" id="SM00822">
    <property type="entry name" value="PKS_KR"/>
    <property type="match status" value="1"/>
</dbReference>